<feature type="region of interest" description="Disordered" evidence="1">
    <location>
        <begin position="90"/>
        <end position="113"/>
    </location>
</feature>
<accession>A0A0F8XME3</accession>
<sequence>MVRTREGDPGQDYVRPCPIKVHDGAKNANVWVIECDKPTPGVARIAKRGGGALFKYGGELRIQIAGDSAREVELAMGWFLKTFPSAEIRPTIQRPDGADHAEHRRREKEQKPYVLNPITLAEAVGQR</sequence>
<gene>
    <name evidence="2" type="ORF">LCGC14_2926170</name>
</gene>
<name>A0A0F8XME3_9ZZZZ</name>
<comment type="caution">
    <text evidence="2">The sequence shown here is derived from an EMBL/GenBank/DDBJ whole genome shotgun (WGS) entry which is preliminary data.</text>
</comment>
<evidence type="ECO:0000256" key="1">
    <source>
        <dbReference type="SAM" id="MobiDB-lite"/>
    </source>
</evidence>
<dbReference type="AlphaFoldDB" id="A0A0F8XME3"/>
<dbReference type="EMBL" id="LAZR01058287">
    <property type="protein sequence ID" value="KKK70222.1"/>
    <property type="molecule type" value="Genomic_DNA"/>
</dbReference>
<reference evidence="2" key="1">
    <citation type="journal article" date="2015" name="Nature">
        <title>Complex archaea that bridge the gap between prokaryotes and eukaryotes.</title>
        <authorList>
            <person name="Spang A."/>
            <person name="Saw J.H."/>
            <person name="Jorgensen S.L."/>
            <person name="Zaremba-Niedzwiedzka K."/>
            <person name="Martijn J."/>
            <person name="Lind A.E."/>
            <person name="van Eijk R."/>
            <person name="Schleper C."/>
            <person name="Guy L."/>
            <person name="Ettema T.J."/>
        </authorList>
    </citation>
    <scope>NUCLEOTIDE SEQUENCE</scope>
</reference>
<organism evidence="2">
    <name type="scientific">marine sediment metagenome</name>
    <dbReference type="NCBI Taxonomy" id="412755"/>
    <lineage>
        <taxon>unclassified sequences</taxon>
        <taxon>metagenomes</taxon>
        <taxon>ecological metagenomes</taxon>
    </lineage>
</organism>
<feature type="compositionally biased region" description="Basic and acidic residues" evidence="1">
    <location>
        <begin position="96"/>
        <end position="111"/>
    </location>
</feature>
<evidence type="ECO:0000313" key="2">
    <source>
        <dbReference type="EMBL" id="KKK70222.1"/>
    </source>
</evidence>
<protein>
    <submittedName>
        <fullName evidence="2">Uncharacterized protein</fullName>
    </submittedName>
</protein>
<proteinExistence type="predicted"/>